<dbReference type="Proteomes" id="UP000230423">
    <property type="component" value="Unassembled WGS sequence"/>
</dbReference>
<proteinExistence type="predicted"/>
<evidence type="ECO:0000256" key="1">
    <source>
        <dbReference type="SAM" id="Coils"/>
    </source>
</evidence>
<accession>A0A2G9UDQ5</accession>
<feature type="region of interest" description="Disordered" evidence="2">
    <location>
        <begin position="325"/>
        <end position="365"/>
    </location>
</feature>
<dbReference type="OrthoDB" id="5856533at2759"/>
<feature type="coiled-coil region" evidence="1">
    <location>
        <begin position="192"/>
        <end position="258"/>
    </location>
</feature>
<feature type="compositionally biased region" description="Polar residues" evidence="2">
    <location>
        <begin position="89"/>
        <end position="98"/>
    </location>
</feature>
<keyword evidence="1" id="KW-0175">Coiled coil</keyword>
<feature type="compositionally biased region" description="Basic and acidic residues" evidence="2">
    <location>
        <begin position="22"/>
        <end position="38"/>
    </location>
</feature>
<gene>
    <name evidence="3" type="ORF">TELCIR_09842</name>
</gene>
<reference evidence="3 4" key="1">
    <citation type="submission" date="2015-09" db="EMBL/GenBank/DDBJ databases">
        <title>Draft genome of the parasitic nematode Teladorsagia circumcincta isolate WARC Sus (inbred).</title>
        <authorList>
            <person name="Mitreva M."/>
        </authorList>
    </citation>
    <scope>NUCLEOTIDE SEQUENCE [LARGE SCALE GENOMIC DNA]</scope>
    <source>
        <strain evidence="3 4">S</strain>
    </source>
</reference>
<evidence type="ECO:0000256" key="2">
    <source>
        <dbReference type="SAM" id="MobiDB-lite"/>
    </source>
</evidence>
<evidence type="ECO:0000313" key="3">
    <source>
        <dbReference type="EMBL" id="PIO68374.1"/>
    </source>
</evidence>
<protein>
    <submittedName>
        <fullName evidence="3">Uncharacterized protein</fullName>
    </submittedName>
</protein>
<feature type="compositionally biased region" description="Basic and acidic residues" evidence="2">
    <location>
        <begin position="352"/>
        <end position="365"/>
    </location>
</feature>
<name>A0A2G9UDQ5_TELCI</name>
<organism evidence="3 4">
    <name type="scientific">Teladorsagia circumcincta</name>
    <name type="common">Brown stomach worm</name>
    <name type="synonym">Ostertagia circumcincta</name>
    <dbReference type="NCBI Taxonomy" id="45464"/>
    <lineage>
        <taxon>Eukaryota</taxon>
        <taxon>Metazoa</taxon>
        <taxon>Ecdysozoa</taxon>
        <taxon>Nematoda</taxon>
        <taxon>Chromadorea</taxon>
        <taxon>Rhabditida</taxon>
        <taxon>Rhabditina</taxon>
        <taxon>Rhabditomorpha</taxon>
        <taxon>Strongyloidea</taxon>
        <taxon>Trichostrongylidae</taxon>
        <taxon>Teladorsagia</taxon>
    </lineage>
</organism>
<keyword evidence="4" id="KW-1185">Reference proteome</keyword>
<feature type="region of interest" description="Disordered" evidence="2">
    <location>
        <begin position="71"/>
        <end position="104"/>
    </location>
</feature>
<feature type="region of interest" description="Disordered" evidence="2">
    <location>
        <begin position="1"/>
        <end position="54"/>
    </location>
</feature>
<evidence type="ECO:0000313" key="4">
    <source>
        <dbReference type="Proteomes" id="UP000230423"/>
    </source>
</evidence>
<feature type="compositionally biased region" description="Polar residues" evidence="2">
    <location>
        <begin position="1"/>
        <end position="10"/>
    </location>
</feature>
<dbReference type="EMBL" id="KZ347127">
    <property type="protein sequence ID" value="PIO68374.1"/>
    <property type="molecule type" value="Genomic_DNA"/>
</dbReference>
<sequence length="365" mass="40228">MRHSSTSCSEASPAEENGGGVSEEHNEERDIDESTKDTELDDTGLCPKCGSSEDPQFIHYKKIVKVPLSKCRNSASSKPKDAVPRASSKRQQNNSSDSTKLDLNAAPKKLRKGYVYEVVPVEPPPRKSLDINSLIVNGHGLPNTNECGTQTMGGAHFFSMLIDQLVNGQAGLCAGLSTDEPITLPSYVSRRLMISQQLIKRQSDELNRVQDENKRLHAVANLMNSVIKKFGDEYTSELRRLRDTIEVLKREFSFYQEEFVAEAKKSIDNILLKISLQDNPLLQAVPPYLARMENLAHRLIQASVPVPVKKSLPFNGPVITDSSMCKQGASKVSPGSAKDFRTKGIAKGGVKAPEESTRFDGKLDE</sequence>
<dbReference type="AlphaFoldDB" id="A0A2G9UDQ5"/>